<evidence type="ECO:0000313" key="2">
    <source>
        <dbReference type="EMBL" id="CAG8843817.1"/>
    </source>
</evidence>
<reference evidence="2 3" key="1">
    <citation type="submission" date="2021-06" db="EMBL/GenBank/DDBJ databases">
        <authorList>
            <person name="Kallberg Y."/>
            <person name="Tangrot J."/>
            <person name="Rosling A."/>
        </authorList>
    </citation>
    <scope>NUCLEOTIDE SEQUENCE [LARGE SCALE GENOMIC DNA]</scope>
    <source>
        <strain evidence="2 3">120-4 pot B 10/14</strain>
    </source>
</reference>
<feature type="non-terminal residue" evidence="2">
    <location>
        <position position="1"/>
    </location>
</feature>
<dbReference type="Proteomes" id="UP000789901">
    <property type="component" value="Unassembled WGS sequence"/>
</dbReference>
<comment type="caution">
    <text evidence="2">The sequence shown here is derived from an EMBL/GenBank/DDBJ whole genome shotgun (WGS) entry which is preliminary data.</text>
</comment>
<sequence length="296" mass="34834">ELSIIRKTSIVQFDPAQIDGGLALDYENLVLSNLDNSLDLQNQIMLLRCTPQVSKDLRVSNFSKHDTLDRQLQIFTTLISTCYQSIFDCNITTYNIEVNKCTTREKGTKYATQIRVLLTGKVLLDIIDDVSITWLENFRKDECIEDIDIEENIEQKNEELDEEDELEKNKELDEEDELDEKDELEKKDELKKEDELEEEDKMEEEDELEEKDELEEEDELEEKNELVDESESNEKISFESEEDFNNTEFNNLSNNIIKGLQLLYIKDKHTISNQAFNEILEIFNISNISLYRLQKF</sequence>
<proteinExistence type="predicted"/>
<accession>A0ABN7WYH6</accession>
<feature type="compositionally biased region" description="Acidic residues" evidence="1">
    <location>
        <begin position="159"/>
        <end position="182"/>
    </location>
</feature>
<feature type="compositionally biased region" description="Basic and acidic residues" evidence="1">
    <location>
        <begin position="183"/>
        <end position="194"/>
    </location>
</feature>
<dbReference type="EMBL" id="CAJVQB010073669">
    <property type="protein sequence ID" value="CAG8843817.1"/>
    <property type="molecule type" value="Genomic_DNA"/>
</dbReference>
<gene>
    <name evidence="2" type="ORF">GMARGA_LOCUS36745</name>
</gene>
<evidence type="ECO:0000256" key="1">
    <source>
        <dbReference type="SAM" id="MobiDB-lite"/>
    </source>
</evidence>
<name>A0ABN7WYH6_GIGMA</name>
<feature type="compositionally biased region" description="Acidic residues" evidence="1">
    <location>
        <begin position="195"/>
        <end position="231"/>
    </location>
</feature>
<organism evidence="2 3">
    <name type="scientific">Gigaspora margarita</name>
    <dbReference type="NCBI Taxonomy" id="4874"/>
    <lineage>
        <taxon>Eukaryota</taxon>
        <taxon>Fungi</taxon>
        <taxon>Fungi incertae sedis</taxon>
        <taxon>Mucoromycota</taxon>
        <taxon>Glomeromycotina</taxon>
        <taxon>Glomeromycetes</taxon>
        <taxon>Diversisporales</taxon>
        <taxon>Gigasporaceae</taxon>
        <taxon>Gigaspora</taxon>
    </lineage>
</organism>
<feature type="region of interest" description="Disordered" evidence="1">
    <location>
        <begin position="154"/>
        <end position="242"/>
    </location>
</feature>
<protein>
    <submittedName>
        <fullName evidence="2">41214_t:CDS:1</fullName>
    </submittedName>
</protein>
<evidence type="ECO:0000313" key="3">
    <source>
        <dbReference type="Proteomes" id="UP000789901"/>
    </source>
</evidence>
<keyword evidence="3" id="KW-1185">Reference proteome</keyword>